<dbReference type="Pfam" id="PF00406">
    <property type="entry name" value="ADK"/>
    <property type="match status" value="1"/>
</dbReference>
<dbReference type="CDD" id="cd01428">
    <property type="entry name" value="ADK"/>
    <property type="match status" value="1"/>
</dbReference>
<evidence type="ECO:0000256" key="7">
    <source>
        <dbReference type="RuleBase" id="RU003331"/>
    </source>
</evidence>
<evidence type="ECO:0000256" key="6">
    <source>
        <dbReference type="RuleBase" id="RU003330"/>
    </source>
</evidence>
<dbReference type="Proteomes" id="UP000559182">
    <property type="component" value="Unassembled WGS sequence"/>
</dbReference>
<dbReference type="EC" id="2.7.4.3" evidence="5 7"/>
<evidence type="ECO:0000256" key="3">
    <source>
        <dbReference type="ARBA" id="ARBA00022741"/>
    </source>
</evidence>
<dbReference type="Gene3D" id="3.40.50.300">
    <property type="entry name" value="P-loop containing nucleotide triphosphate hydrolases"/>
    <property type="match status" value="1"/>
</dbReference>
<evidence type="ECO:0000256" key="2">
    <source>
        <dbReference type="ARBA" id="ARBA00022727"/>
    </source>
</evidence>
<comment type="caution">
    <text evidence="5">Lacks conserved residue(s) required for the propagation of feature annotation.</text>
</comment>
<dbReference type="AlphaFoldDB" id="A0A839NIV9"/>
<dbReference type="NCBIfam" id="TIGR01351">
    <property type="entry name" value="adk"/>
    <property type="match status" value="1"/>
</dbReference>
<comment type="pathway">
    <text evidence="5">Purine metabolism; AMP biosynthesis via salvage pathway; AMP from ADP: step 1/1.</text>
</comment>
<feature type="binding site" evidence="5">
    <location>
        <position position="133"/>
    </location>
    <ligand>
        <name>AMP</name>
        <dbReference type="ChEBI" id="CHEBI:456215"/>
    </ligand>
</feature>
<gene>
    <name evidence="5" type="primary">adk</name>
    <name evidence="8" type="ORF">FHU39_004354</name>
</gene>
<feature type="binding site" evidence="5">
    <location>
        <position position="36"/>
    </location>
    <ligand>
        <name>AMP</name>
        <dbReference type="ChEBI" id="CHEBI:456215"/>
    </ligand>
</feature>
<dbReference type="GO" id="GO:0005737">
    <property type="term" value="C:cytoplasm"/>
    <property type="evidence" value="ECO:0007669"/>
    <property type="project" value="UniProtKB-SubCell"/>
</dbReference>
<keyword evidence="5 7" id="KW-0067">ATP-binding</keyword>
<feature type="binding site" evidence="5">
    <location>
        <position position="172"/>
    </location>
    <ligand>
        <name>ATP</name>
        <dbReference type="ChEBI" id="CHEBI:30616"/>
    </ligand>
</feature>
<comment type="subunit">
    <text evidence="5 7">Monomer.</text>
</comment>
<feature type="binding site" evidence="5">
    <location>
        <position position="31"/>
    </location>
    <ligand>
        <name>AMP</name>
        <dbReference type="ChEBI" id="CHEBI:456215"/>
    </ligand>
</feature>
<dbReference type="HAMAP" id="MF_00235">
    <property type="entry name" value="Adenylate_kinase_Adk"/>
    <property type="match status" value="1"/>
</dbReference>
<feature type="binding site" evidence="5">
    <location>
        <begin position="10"/>
        <end position="15"/>
    </location>
    <ligand>
        <name>ATP</name>
        <dbReference type="ChEBI" id="CHEBI:30616"/>
    </ligand>
</feature>
<keyword evidence="3 5" id="KW-0547">Nucleotide-binding</keyword>
<keyword evidence="2 5" id="KW-0545">Nucleotide biosynthesis</keyword>
<dbReference type="GO" id="GO:0004017">
    <property type="term" value="F:AMP kinase activity"/>
    <property type="evidence" value="ECO:0007669"/>
    <property type="project" value="UniProtKB-UniRule"/>
</dbReference>
<feature type="region of interest" description="NMP" evidence="5">
    <location>
        <begin position="30"/>
        <end position="59"/>
    </location>
</feature>
<dbReference type="GO" id="GO:0044209">
    <property type="term" value="P:AMP salvage"/>
    <property type="evidence" value="ECO:0007669"/>
    <property type="project" value="UniProtKB-UniRule"/>
</dbReference>
<dbReference type="RefSeq" id="WP_183322777.1">
    <property type="nucleotide sequence ID" value="NZ_JACHVQ010000005.1"/>
</dbReference>
<feature type="binding site" evidence="5">
    <location>
        <position position="127"/>
    </location>
    <ligand>
        <name>ATP</name>
        <dbReference type="ChEBI" id="CHEBI:30616"/>
    </ligand>
</feature>
<dbReference type="SUPFAM" id="SSF52540">
    <property type="entry name" value="P-loop containing nucleoside triphosphate hydrolases"/>
    <property type="match status" value="1"/>
</dbReference>
<protein>
    <recommendedName>
        <fullName evidence="5 7">Adenylate kinase</fullName>
        <shortName evidence="5">AK</shortName>
        <ecNumber evidence="5 7">2.7.4.3</ecNumber>
    </recommendedName>
    <alternativeName>
        <fullName evidence="5">ATP-AMP transphosphorylase</fullName>
    </alternativeName>
    <alternativeName>
        <fullName evidence="5">ATP:AMP phosphotransferase</fullName>
    </alternativeName>
    <alternativeName>
        <fullName evidence="5">Adenylate monophosphate kinase</fullName>
    </alternativeName>
</protein>
<accession>A0A839NIV9</accession>
<evidence type="ECO:0000313" key="9">
    <source>
        <dbReference type="Proteomes" id="UP000559182"/>
    </source>
</evidence>
<feature type="binding site" evidence="5">
    <location>
        <begin position="57"/>
        <end position="59"/>
    </location>
    <ligand>
        <name>AMP</name>
        <dbReference type="ChEBI" id="CHEBI:456215"/>
    </ligand>
</feature>
<dbReference type="PRINTS" id="PR00094">
    <property type="entry name" value="ADENYLTKNASE"/>
</dbReference>
<feature type="binding site" evidence="5">
    <location>
        <position position="144"/>
    </location>
    <ligand>
        <name>AMP</name>
        <dbReference type="ChEBI" id="CHEBI:456215"/>
    </ligand>
</feature>
<comment type="similarity">
    <text evidence="5 6">Belongs to the adenylate kinase family.</text>
</comment>
<comment type="subcellular location">
    <subcellularLocation>
        <location evidence="5 7">Cytoplasm</location>
    </subcellularLocation>
</comment>
<comment type="catalytic activity">
    <reaction evidence="5 7">
        <text>AMP + ATP = 2 ADP</text>
        <dbReference type="Rhea" id="RHEA:12973"/>
        <dbReference type="ChEBI" id="CHEBI:30616"/>
        <dbReference type="ChEBI" id="CHEBI:456215"/>
        <dbReference type="ChEBI" id="CHEBI:456216"/>
        <dbReference type="EC" id="2.7.4.3"/>
    </reaction>
</comment>
<dbReference type="NCBIfam" id="NF011105">
    <property type="entry name" value="PRK14532.1"/>
    <property type="match status" value="1"/>
</dbReference>
<evidence type="ECO:0000313" key="8">
    <source>
        <dbReference type="EMBL" id="MBB2894312.1"/>
    </source>
</evidence>
<sequence>MRLIILGPPGAGKGTQAEHISQRRGIPHISTGDIFRDNIRRETELGSKVKSILASGGYVPDEITNEIVADRLAQDDAQDGFLLDGYPRTVAQVEALDTLLDGWGHPLQAVIELQVEEQELVSRILKRAETSGRSDDTEEVIRERLRIYREETEPLVRIYSERNLVIEIDGVGELDEVTDRITAALDALTPA</sequence>
<evidence type="ECO:0000256" key="4">
    <source>
        <dbReference type="ARBA" id="ARBA00022777"/>
    </source>
</evidence>
<proteinExistence type="inferred from homology"/>
<dbReference type="NCBIfam" id="NF011100">
    <property type="entry name" value="PRK14527.1"/>
    <property type="match status" value="1"/>
</dbReference>
<feature type="binding site" evidence="5">
    <location>
        <begin position="85"/>
        <end position="88"/>
    </location>
    <ligand>
        <name>AMP</name>
        <dbReference type="ChEBI" id="CHEBI:456215"/>
    </ligand>
</feature>
<dbReference type="PANTHER" id="PTHR23359">
    <property type="entry name" value="NUCLEOTIDE KINASE"/>
    <property type="match status" value="1"/>
</dbReference>
<keyword evidence="9" id="KW-1185">Reference proteome</keyword>
<keyword evidence="1 5" id="KW-0808">Transferase</keyword>
<dbReference type="InterPro" id="IPR027417">
    <property type="entry name" value="P-loop_NTPase"/>
</dbReference>
<evidence type="ECO:0000256" key="1">
    <source>
        <dbReference type="ARBA" id="ARBA00022679"/>
    </source>
</evidence>
<reference evidence="8 9" key="1">
    <citation type="submission" date="2020-08" db="EMBL/GenBank/DDBJ databases">
        <title>Sequencing the genomes of 1000 actinobacteria strains.</title>
        <authorList>
            <person name="Klenk H.-P."/>
        </authorList>
    </citation>
    <scope>NUCLEOTIDE SEQUENCE [LARGE SCALE GENOMIC DNA]</scope>
    <source>
        <strain evidence="8 9">DSM 105369</strain>
    </source>
</reference>
<dbReference type="PROSITE" id="PS00113">
    <property type="entry name" value="ADENYLATE_KINASE"/>
    <property type="match status" value="1"/>
</dbReference>
<dbReference type="NCBIfam" id="NF011104">
    <property type="entry name" value="PRK14531.1"/>
    <property type="match status" value="1"/>
</dbReference>
<keyword evidence="5" id="KW-0963">Cytoplasm</keyword>
<dbReference type="GO" id="GO:0005524">
    <property type="term" value="F:ATP binding"/>
    <property type="evidence" value="ECO:0007669"/>
    <property type="project" value="UniProtKB-UniRule"/>
</dbReference>
<comment type="function">
    <text evidence="5">Catalyzes the reversible transfer of the terminal phosphate group between ATP and AMP. Plays an important role in cellular energy homeostasis and in adenine nucleotide metabolism.</text>
</comment>
<dbReference type="InterPro" id="IPR000850">
    <property type="entry name" value="Adenylat/UMP-CMP_kin"/>
</dbReference>
<keyword evidence="4 5" id="KW-0418">Kinase</keyword>
<comment type="domain">
    <text evidence="5">Consists of three domains, a large central CORE domain and two small peripheral domains, NMPbind and LID, which undergo movements during catalysis. The LID domain closes over the site of phosphoryl transfer upon ATP binding. Assembling and dissambling the active center during each catalytic cycle provides an effective means to prevent ATP hydrolysis.</text>
</comment>
<comment type="caution">
    <text evidence="8">The sequence shown here is derived from an EMBL/GenBank/DDBJ whole genome shotgun (WGS) entry which is preliminary data.</text>
</comment>
<evidence type="ECO:0000256" key="5">
    <source>
        <dbReference type="HAMAP-Rule" id="MF_00235"/>
    </source>
</evidence>
<name>A0A839NIV9_9MICO</name>
<feature type="binding site" evidence="5">
    <location>
        <position position="92"/>
    </location>
    <ligand>
        <name>AMP</name>
        <dbReference type="ChEBI" id="CHEBI:456215"/>
    </ligand>
</feature>
<dbReference type="EMBL" id="JACHVQ010000005">
    <property type="protein sequence ID" value="MBB2894312.1"/>
    <property type="molecule type" value="Genomic_DNA"/>
</dbReference>
<dbReference type="InterPro" id="IPR033690">
    <property type="entry name" value="Adenylat_kinase_CS"/>
</dbReference>
<dbReference type="InterPro" id="IPR006259">
    <property type="entry name" value="Adenyl_kin_sub"/>
</dbReference>
<organism evidence="8 9">
    <name type="scientific">Flexivirga oryzae</name>
    <dbReference type="NCBI Taxonomy" id="1794944"/>
    <lineage>
        <taxon>Bacteria</taxon>
        <taxon>Bacillati</taxon>
        <taxon>Actinomycetota</taxon>
        <taxon>Actinomycetes</taxon>
        <taxon>Micrococcales</taxon>
        <taxon>Dermacoccaceae</taxon>
        <taxon>Flexivirga</taxon>
    </lineage>
</organism>
<dbReference type="UniPathway" id="UPA00588">
    <property type="reaction ID" value="UER00649"/>
</dbReference>
<dbReference type="NCBIfam" id="NF001381">
    <property type="entry name" value="PRK00279.1-3"/>
    <property type="match status" value="1"/>
</dbReference>